<keyword evidence="1" id="KW-0378">Hydrolase</keyword>
<feature type="domain" description="Glycoside hydrolase family 3 N-terminal" evidence="2">
    <location>
        <begin position="122"/>
        <end position="220"/>
    </location>
</feature>
<dbReference type="Pfam" id="PF00933">
    <property type="entry name" value="Glyco_hydro_3"/>
    <property type="match status" value="1"/>
</dbReference>
<reference evidence="3" key="1">
    <citation type="journal article" date="2023" name="bioRxiv">
        <title>Improved chromosome-level genome assembly for marigold (Tagetes erecta).</title>
        <authorList>
            <person name="Jiang F."/>
            <person name="Yuan L."/>
            <person name="Wang S."/>
            <person name="Wang H."/>
            <person name="Xu D."/>
            <person name="Wang A."/>
            <person name="Fan W."/>
        </authorList>
    </citation>
    <scope>NUCLEOTIDE SEQUENCE</scope>
    <source>
        <strain evidence="3">WSJ</strain>
        <tissue evidence="3">Leaf</tissue>
    </source>
</reference>
<dbReference type="InterPro" id="IPR017853">
    <property type="entry name" value="GH"/>
</dbReference>
<dbReference type="EMBL" id="JAUHHV010000004">
    <property type="protein sequence ID" value="KAK1428581.1"/>
    <property type="molecule type" value="Genomic_DNA"/>
</dbReference>
<dbReference type="SUPFAM" id="SSF51445">
    <property type="entry name" value="(Trans)glycosidases"/>
    <property type="match status" value="1"/>
</dbReference>
<proteinExistence type="predicted"/>
<dbReference type="Gene3D" id="3.20.20.300">
    <property type="entry name" value="Glycoside hydrolase, family 3, N-terminal domain"/>
    <property type="match status" value="2"/>
</dbReference>
<keyword evidence="4" id="KW-1185">Reference proteome</keyword>
<dbReference type="GO" id="GO:0008422">
    <property type="term" value="F:beta-glucosidase activity"/>
    <property type="evidence" value="ECO:0007669"/>
    <property type="project" value="TreeGrafter"/>
</dbReference>
<protein>
    <recommendedName>
        <fullName evidence="2">Glycoside hydrolase family 3 N-terminal domain-containing protein</fullName>
    </recommendedName>
</protein>
<organism evidence="3 4">
    <name type="scientific">Tagetes erecta</name>
    <name type="common">African marigold</name>
    <dbReference type="NCBI Taxonomy" id="13708"/>
    <lineage>
        <taxon>Eukaryota</taxon>
        <taxon>Viridiplantae</taxon>
        <taxon>Streptophyta</taxon>
        <taxon>Embryophyta</taxon>
        <taxon>Tracheophyta</taxon>
        <taxon>Spermatophyta</taxon>
        <taxon>Magnoliopsida</taxon>
        <taxon>eudicotyledons</taxon>
        <taxon>Gunneridae</taxon>
        <taxon>Pentapetalae</taxon>
        <taxon>asterids</taxon>
        <taxon>campanulids</taxon>
        <taxon>Asterales</taxon>
        <taxon>Asteraceae</taxon>
        <taxon>Asteroideae</taxon>
        <taxon>Heliantheae alliance</taxon>
        <taxon>Tageteae</taxon>
        <taxon>Tagetes</taxon>
    </lineage>
</organism>
<dbReference type="PANTHER" id="PTHR30620:SF100">
    <property type="entry name" value="GLUCAN 1,3-BETA-GLUCOSIDASE"/>
    <property type="match status" value="1"/>
</dbReference>
<dbReference type="PRINTS" id="PR00133">
    <property type="entry name" value="GLHYDRLASE3"/>
</dbReference>
<evidence type="ECO:0000256" key="1">
    <source>
        <dbReference type="ARBA" id="ARBA00022801"/>
    </source>
</evidence>
<sequence length="233" mass="24999">MKVTITGTPKRLCSLFNLTSPEGGALAFAFDVSPQGEGNTFIEVLLLYGYLCCIRYLEIQRPKTAVKLRIKDLLNRMTLDEKIGQMIQIDKSVASADVMQKYFIGSILSGGGSVPAKQASPEMDPELIKKIGAATALEVQATGINYAFAPCIAGCRDPRWGHCFESYSKDPAIVRQMTELIPGLQGDISASSRKGVPFVGGKEKVVACAKHFVGDGGTTKGINENNTVISPHG</sequence>
<evidence type="ECO:0000313" key="4">
    <source>
        <dbReference type="Proteomes" id="UP001229421"/>
    </source>
</evidence>
<name>A0AAD8P1H6_TARER</name>
<dbReference type="GO" id="GO:0009251">
    <property type="term" value="P:glucan catabolic process"/>
    <property type="evidence" value="ECO:0007669"/>
    <property type="project" value="TreeGrafter"/>
</dbReference>
<accession>A0AAD8P1H6</accession>
<evidence type="ECO:0000313" key="3">
    <source>
        <dbReference type="EMBL" id="KAK1428581.1"/>
    </source>
</evidence>
<dbReference type="Proteomes" id="UP001229421">
    <property type="component" value="Unassembled WGS sequence"/>
</dbReference>
<comment type="caution">
    <text evidence="3">The sequence shown here is derived from an EMBL/GenBank/DDBJ whole genome shotgun (WGS) entry which is preliminary data.</text>
</comment>
<dbReference type="InterPro" id="IPR051915">
    <property type="entry name" value="Cellulose_Degrad_GH3"/>
</dbReference>
<dbReference type="InterPro" id="IPR001764">
    <property type="entry name" value="Glyco_hydro_3_N"/>
</dbReference>
<dbReference type="AlphaFoldDB" id="A0AAD8P1H6"/>
<dbReference type="InterPro" id="IPR036962">
    <property type="entry name" value="Glyco_hydro_3_N_sf"/>
</dbReference>
<evidence type="ECO:0000259" key="2">
    <source>
        <dbReference type="Pfam" id="PF00933"/>
    </source>
</evidence>
<gene>
    <name evidence="3" type="ORF">QVD17_17419</name>
</gene>
<dbReference type="PANTHER" id="PTHR30620">
    <property type="entry name" value="PERIPLASMIC BETA-GLUCOSIDASE-RELATED"/>
    <property type="match status" value="1"/>
</dbReference>